<dbReference type="InterPro" id="IPR056805">
    <property type="entry name" value="ACT_ACR9/10_C"/>
</dbReference>
<dbReference type="Pfam" id="PF01842">
    <property type="entry name" value="ACT"/>
    <property type="match status" value="1"/>
</dbReference>
<dbReference type="PANTHER" id="PTHR31096">
    <property type="entry name" value="ACT DOMAIN-CONTAINING PROTEIN ACR4-RELATED"/>
    <property type="match status" value="1"/>
</dbReference>
<reference evidence="4" key="1">
    <citation type="submission" date="2015-06" db="UniProtKB">
        <authorList>
            <consortium name="EnsemblPlants"/>
        </authorList>
    </citation>
    <scope>IDENTIFICATION</scope>
</reference>
<evidence type="ECO:0000256" key="1">
    <source>
        <dbReference type="ARBA" id="ARBA00022737"/>
    </source>
</evidence>
<dbReference type="EnsemblPlants" id="EMT25780">
    <property type="protein sequence ID" value="EMT25780"/>
    <property type="gene ID" value="F775_28922"/>
</dbReference>
<proteinExistence type="predicted"/>
<organism evidence="4">
    <name type="scientific">Aegilops tauschii</name>
    <name type="common">Tausch's goatgrass</name>
    <name type="synonym">Aegilops squarrosa</name>
    <dbReference type="NCBI Taxonomy" id="37682"/>
    <lineage>
        <taxon>Eukaryota</taxon>
        <taxon>Viridiplantae</taxon>
        <taxon>Streptophyta</taxon>
        <taxon>Embryophyta</taxon>
        <taxon>Tracheophyta</taxon>
        <taxon>Spermatophyta</taxon>
        <taxon>Magnoliopsida</taxon>
        <taxon>Liliopsida</taxon>
        <taxon>Poales</taxon>
        <taxon>Poaceae</taxon>
        <taxon>BOP clade</taxon>
        <taxon>Pooideae</taxon>
        <taxon>Triticodae</taxon>
        <taxon>Triticeae</taxon>
        <taxon>Triticinae</taxon>
        <taxon>Aegilops</taxon>
    </lineage>
</organism>
<dbReference type="InterPro" id="IPR002912">
    <property type="entry name" value="ACT_dom"/>
</dbReference>
<feature type="domain" description="ACT" evidence="3">
    <location>
        <begin position="26"/>
        <end position="106"/>
    </location>
</feature>
<comment type="function">
    <text evidence="2">Binds amino acids.</text>
</comment>
<dbReference type="SUPFAM" id="SSF55021">
    <property type="entry name" value="ACT-like"/>
    <property type="match status" value="1"/>
</dbReference>
<accession>M8BLE2</accession>
<dbReference type="Pfam" id="PF24926">
    <property type="entry name" value="ACT_ACR9_C"/>
    <property type="match status" value="1"/>
</dbReference>
<evidence type="ECO:0000256" key="2">
    <source>
        <dbReference type="RuleBase" id="RU369043"/>
    </source>
</evidence>
<protein>
    <recommendedName>
        <fullName evidence="2">ACT domain-containing protein ACR</fullName>
    </recommendedName>
    <alternativeName>
        <fullName evidence="2">Protein ACT DOMAIN REPEATS</fullName>
    </alternativeName>
</protein>
<dbReference type="InterPro" id="IPR045865">
    <property type="entry name" value="ACT-like_dom_sf"/>
</dbReference>
<evidence type="ECO:0000259" key="3">
    <source>
        <dbReference type="PROSITE" id="PS51671"/>
    </source>
</evidence>
<dbReference type="PANTHER" id="PTHR31096:SF65">
    <property type="entry name" value="ACT DOMAIN-CONTAINING PROTEIN ACR9"/>
    <property type="match status" value="1"/>
</dbReference>
<name>M8BLE2_AEGTA</name>
<dbReference type="CDD" id="cd04927">
    <property type="entry name" value="ACT_ACR-like_2"/>
    <property type="match status" value="1"/>
</dbReference>
<dbReference type="Pfam" id="PF24931">
    <property type="entry name" value="ACT_ACR9_3rd"/>
    <property type="match status" value="1"/>
</dbReference>
<dbReference type="PROSITE" id="PS51671">
    <property type="entry name" value="ACT"/>
    <property type="match status" value="1"/>
</dbReference>
<dbReference type="GO" id="GO:0016597">
    <property type="term" value="F:amino acid binding"/>
    <property type="evidence" value="ECO:0007669"/>
    <property type="project" value="UniProtKB-UniRule"/>
</dbReference>
<evidence type="ECO:0000313" key="4">
    <source>
        <dbReference type="EnsemblPlants" id="EMT25780"/>
    </source>
</evidence>
<dbReference type="InterPro" id="IPR040217">
    <property type="entry name" value="ACR1-12"/>
</dbReference>
<sequence>MAMCPSSYAIPFYPEITEPGPPQFYLLKLFSTDRRGLLHDVTHILSELEFIIQRVKVSTTPDGRVVNLFFITDGMELLHTKERQEEICSMLIATLGPSLTCEILSAEGFQQGFSSLPPTISEELFRLELDECESSSGPLCAEMKKVQKATINFDNTLSPAHTLLQILCVDQKGLLYDMLRTLKDCNIKVTYGRFWSDKKGFREVDLFIKQADGKKVIDPEKQDALRSRMRSEMLHPLRVMIVNRGPDTELLVANPVELAGKGRPRVFYDATLALKALGICIFSAEIGRQAASERQWEVYRFLLDDSKEFPLSNSLTNRNRVVDRWVCKVFWTASLSAKLAGQTGLYSASYLAVTSFCSCHLTALWACDQFPKISGDGKLQKASSMMPDFKVNLWSANEHRTQDKTCPLDASEISSWYQCCKCNNGLAGMIKLAAKACQIGHELYWGRLQ</sequence>
<dbReference type="AlphaFoldDB" id="M8BLE2"/>
<keyword evidence="1 2" id="KW-0677">Repeat</keyword>